<dbReference type="PANTHER" id="PTHR30329:SF21">
    <property type="entry name" value="LIPOPROTEIN YIAD-RELATED"/>
    <property type="match status" value="1"/>
</dbReference>
<dbReference type="InterPro" id="IPR050330">
    <property type="entry name" value="Bact_OuterMem_StrucFunc"/>
</dbReference>
<reference evidence="8" key="1">
    <citation type="submission" date="2019-05" db="EMBL/GenBank/DDBJ databases">
        <title>Flavobacterium profundi sp. nov., isolated from a deep-sea seamount.</title>
        <authorList>
            <person name="Zhang D.-C."/>
        </authorList>
    </citation>
    <scope>NUCLEOTIDE SEQUENCE [LARGE SCALE GENOMIC DNA]</scope>
    <source>
        <strain evidence="8">TP390</strain>
    </source>
</reference>
<dbReference type="EMBL" id="WQLW01000002">
    <property type="protein sequence ID" value="MVO08387.1"/>
    <property type="molecule type" value="Genomic_DNA"/>
</dbReference>
<organism evidence="7 8">
    <name type="scientific">Flavobacterium profundi</name>
    <dbReference type="NCBI Taxonomy" id="1774945"/>
    <lineage>
        <taxon>Bacteria</taxon>
        <taxon>Pseudomonadati</taxon>
        <taxon>Bacteroidota</taxon>
        <taxon>Flavobacteriia</taxon>
        <taxon>Flavobacteriales</taxon>
        <taxon>Flavobacteriaceae</taxon>
        <taxon>Flavobacterium</taxon>
    </lineage>
</organism>
<evidence type="ECO:0000256" key="1">
    <source>
        <dbReference type="ARBA" id="ARBA00004442"/>
    </source>
</evidence>
<keyword evidence="8" id="KW-1185">Reference proteome</keyword>
<dbReference type="InterPro" id="IPR006665">
    <property type="entry name" value="OmpA-like"/>
</dbReference>
<dbReference type="SUPFAM" id="SSF48452">
    <property type="entry name" value="TPR-like"/>
    <property type="match status" value="1"/>
</dbReference>
<evidence type="ECO:0000256" key="4">
    <source>
        <dbReference type="PROSITE-ProRule" id="PRU00473"/>
    </source>
</evidence>
<dbReference type="Pfam" id="PF00691">
    <property type="entry name" value="OmpA"/>
    <property type="match status" value="1"/>
</dbReference>
<feature type="domain" description="OmpA-like" evidence="6">
    <location>
        <begin position="512"/>
        <end position="634"/>
    </location>
</feature>
<evidence type="ECO:0000313" key="8">
    <source>
        <dbReference type="Proteomes" id="UP000431264"/>
    </source>
</evidence>
<dbReference type="InterPro" id="IPR036737">
    <property type="entry name" value="OmpA-like_sf"/>
</dbReference>
<keyword evidence="2 4" id="KW-0472">Membrane</keyword>
<dbReference type="SUPFAM" id="SSF82171">
    <property type="entry name" value="DPP6 N-terminal domain-like"/>
    <property type="match status" value="1"/>
</dbReference>
<evidence type="ECO:0000256" key="3">
    <source>
        <dbReference type="ARBA" id="ARBA00023237"/>
    </source>
</evidence>
<name>A0A6I4IS41_9FLAO</name>
<dbReference type="InterPro" id="IPR006664">
    <property type="entry name" value="OMP_bac"/>
</dbReference>
<feature type="chain" id="PRO_5026116798" evidence="5">
    <location>
        <begin position="19"/>
        <end position="634"/>
    </location>
</feature>
<dbReference type="GO" id="GO:0009279">
    <property type="term" value="C:cell outer membrane"/>
    <property type="evidence" value="ECO:0007669"/>
    <property type="project" value="UniProtKB-SubCell"/>
</dbReference>
<dbReference type="Gene3D" id="2.120.10.30">
    <property type="entry name" value="TolB, C-terminal domain"/>
    <property type="match status" value="1"/>
</dbReference>
<protein>
    <submittedName>
        <fullName evidence="7">OmpA family protein</fullName>
    </submittedName>
</protein>
<feature type="signal peptide" evidence="5">
    <location>
        <begin position="1"/>
        <end position="18"/>
    </location>
</feature>
<dbReference type="AlphaFoldDB" id="A0A6I4IS41"/>
<dbReference type="PANTHER" id="PTHR30329">
    <property type="entry name" value="STATOR ELEMENT OF FLAGELLAR MOTOR COMPLEX"/>
    <property type="match status" value="1"/>
</dbReference>
<keyword evidence="3" id="KW-0998">Cell outer membrane</keyword>
<accession>A0A6I4IS41</accession>
<dbReference type="RefSeq" id="WP_140996778.1">
    <property type="nucleotide sequence ID" value="NZ_VDCZ01000002.1"/>
</dbReference>
<sequence>MKKIFLLLTSFFCLYTVAQRSAIAIADKKYEKYAYIDAIKIYEKVVEKGYKSPDLIKKIGNAYYFNGNLQKAALWYKTLFDEPQSQIEPEYYYRYAQTLKRVENYKEASYYLQLYNEKIGTNVTDSLFNFNSIATHKNSFIVESTNLNTPYYDFGPTYYKEDIVFASSRSDLVLVKKTHQWTKQNFTDLYKASKQNDTLFSQPINFASPINSPFNESTAVFTKDGKTMYFTRNNYLEGKKGRDKGKNNENTTLLKIYKASLSNGIWTNIKELPFNSDHFNTAHPALSVDEKTLYFASDRPGTLGGADIFKVAIKDNNQYGKVEHLGNIINTVGRESFPYIAPNGNLYFASDGHLGYGGLDIFESNYENSAFQKPINMGKPINSVSDDFGFITKDLKTGYFTSNRTAGLGYDDIYEFRPCQVTFNLQITDSKTQETILNPKITLLDEEGNLIHTEVTYKEGFYWIEMECQKKYFLRTEHPEYETVEQPIEPLNTSISKEIQLQRTIFPFEIGTDLAKVFDISIIYFDLDKSNIRPDAARDIQKVIEVMKEYPKMHVAIRSHTDSRQTHKYNEGLSDRRAKSTFAFMVANGIEAERLTAQGFGEVELVNECADGVYCSEEDHQKNRRSEFIVTKVE</sequence>
<dbReference type="PRINTS" id="PR01021">
    <property type="entry name" value="OMPADOMAIN"/>
</dbReference>
<dbReference type="Pfam" id="PF07676">
    <property type="entry name" value="PD40"/>
    <property type="match status" value="3"/>
</dbReference>
<dbReference type="Gene3D" id="1.25.40.10">
    <property type="entry name" value="Tetratricopeptide repeat domain"/>
    <property type="match status" value="1"/>
</dbReference>
<proteinExistence type="predicted"/>
<comment type="caution">
    <text evidence="7">The sequence shown here is derived from an EMBL/GenBank/DDBJ whole genome shotgun (WGS) entry which is preliminary data.</text>
</comment>
<dbReference type="InterPro" id="IPR011659">
    <property type="entry name" value="WD40"/>
</dbReference>
<evidence type="ECO:0000259" key="6">
    <source>
        <dbReference type="PROSITE" id="PS51123"/>
    </source>
</evidence>
<dbReference type="Gene3D" id="3.30.1330.60">
    <property type="entry name" value="OmpA-like domain"/>
    <property type="match status" value="1"/>
</dbReference>
<comment type="subcellular location">
    <subcellularLocation>
        <location evidence="1">Cell outer membrane</location>
    </subcellularLocation>
</comment>
<dbReference type="SUPFAM" id="SSF103088">
    <property type="entry name" value="OmpA-like"/>
    <property type="match status" value="1"/>
</dbReference>
<dbReference type="InterPro" id="IPR011042">
    <property type="entry name" value="6-blade_b-propeller_TolB-like"/>
</dbReference>
<dbReference type="InterPro" id="IPR011990">
    <property type="entry name" value="TPR-like_helical_dom_sf"/>
</dbReference>
<dbReference type="OrthoDB" id="9809364at2"/>
<dbReference type="PROSITE" id="PS51123">
    <property type="entry name" value="OMPA_2"/>
    <property type="match status" value="1"/>
</dbReference>
<keyword evidence="5" id="KW-0732">Signal</keyword>
<dbReference type="Proteomes" id="UP000431264">
    <property type="component" value="Unassembled WGS sequence"/>
</dbReference>
<evidence type="ECO:0000313" key="7">
    <source>
        <dbReference type="EMBL" id="MVO08387.1"/>
    </source>
</evidence>
<gene>
    <name evidence="7" type="ORF">GOQ30_04310</name>
</gene>
<evidence type="ECO:0000256" key="5">
    <source>
        <dbReference type="SAM" id="SignalP"/>
    </source>
</evidence>
<dbReference type="CDD" id="cd07185">
    <property type="entry name" value="OmpA_C-like"/>
    <property type="match status" value="1"/>
</dbReference>
<evidence type="ECO:0000256" key="2">
    <source>
        <dbReference type="ARBA" id="ARBA00023136"/>
    </source>
</evidence>